<keyword evidence="2" id="KW-0238">DNA-binding</keyword>
<protein>
    <submittedName>
        <fullName evidence="5">GntR family transcriptional regulator</fullName>
    </submittedName>
</protein>
<dbReference type="Pfam" id="PF07702">
    <property type="entry name" value="UTRA"/>
    <property type="match status" value="1"/>
</dbReference>
<dbReference type="PANTHER" id="PTHR44846:SF5">
    <property type="entry name" value="HTH-TYPE TRANSCRIPTIONAL REGULATOR GMUR"/>
    <property type="match status" value="1"/>
</dbReference>
<dbReference type="InterPro" id="IPR000524">
    <property type="entry name" value="Tscrpt_reg_HTH_GntR"/>
</dbReference>
<sequence length="232" mass="26789">MKYMKVVEHIQNGIETGKYAYGKKMPTINNLADQLQVSAMTVKKALDILSKSGMIERRQGSGIYVKMNTNQVKKRIPLSGNSSRFPREELQTKVIHFEVGHAPKEAASKLQISSEDFVYIIERIRILKQRPIIIEYVYMPINVIPGLTKNILEDSIYKYIRQVLKKKISSSDFIITGVRPNSDEQQYLKLSTNDFLMQIIQTVYLDDGTAFEYSIDKHIPEEFEYRSVETDI</sequence>
<dbReference type="Pfam" id="PF00392">
    <property type="entry name" value="GntR"/>
    <property type="match status" value="1"/>
</dbReference>
<evidence type="ECO:0000256" key="2">
    <source>
        <dbReference type="ARBA" id="ARBA00023125"/>
    </source>
</evidence>
<dbReference type="PANTHER" id="PTHR44846">
    <property type="entry name" value="MANNOSYL-D-GLYCERATE TRANSPORT/METABOLISM SYSTEM REPRESSOR MNGR-RELATED"/>
    <property type="match status" value="1"/>
</dbReference>
<dbReference type="CDD" id="cd07377">
    <property type="entry name" value="WHTH_GntR"/>
    <property type="match status" value="1"/>
</dbReference>
<dbReference type="Proteomes" id="UP001596171">
    <property type="component" value="Unassembled WGS sequence"/>
</dbReference>
<dbReference type="SMART" id="SM00345">
    <property type="entry name" value="HTH_GNTR"/>
    <property type="match status" value="1"/>
</dbReference>
<dbReference type="InterPro" id="IPR028978">
    <property type="entry name" value="Chorismate_lyase_/UTRA_dom_sf"/>
</dbReference>
<comment type="caution">
    <text evidence="5">The sequence shown here is derived from an EMBL/GenBank/DDBJ whole genome shotgun (WGS) entry which is preliminary data.</text>
</comment>
<name>A0ABW1SHM7_9LACO</name>
<evidence type="ECO:0000259" key="4">
    <source>
        <dbReference type="PROSITE" id="PS50949"/>
    </source>
</evidence>
<dbReference type="InterPro" id="IPR050679">
    <property type="entry name" value="Bact_HTH_transcr_reg"/>
</dbReference>
<dbReference type="SUPFAM" id="SSF46785">
    <property type="entry name" value="Winged helix' DNA-binding domain"/>
    <property type="match status" value="1"/>
</dbReference>
<keyword evidence="1" id="KW-0805">Transcription regulation</keyword>
<proteinExistence type="predicted"/>
<reference evidence="6" key="1">
    <citation type="journal article" date="2019" name="Int. J. Syst. Evol. Microbiol.">
        <title>The Global Catalogue of Microorganisms (GCM) 10K type strain sequencing project: providing services to taxonomists for standard genome sequencing and annotation.</title>
        <authorList>
            <consortium name="The Broad Institute Genomics Platform"/>
            <consortium name="The Broad Institute Genome Sequencing Center for Infectious Disease"/>
            <person name="Wu L."/>
            <person name="Ma J."/>
        </authorList>
    </citation>
    <scope>NUCLEOTIDE SEQUENCE [LARGE SCALE GENOMIC DNA]</scope>
    <source>
        <strain evidence="6">CCM 8930</strain>
    </source>
</reference>
<feature type="domain" description="HTH gntR-type" evidence="4">
    <location>
        <begin position="1"/>
        <end position="68"/>
    </location>
</feature>
<evidence type="ECO:0000313" key="5">
    <source>
        <dbReference type="EMBL" id="MFC6200812.1"/>
    </source>
</evidence>
<dbReference type="SMART" id="SM00866">
    <property type="entry name" value="UTRA"/>
    <property type="match status" value="1"/>
</dbReference>
<evidence type="ECO:0000256" key="1">
    <source>
        <dbReference type="ARBA" id="ARBA00023015"/>
    </source>
</evidence>
<accession>A0ABW1SHM7</accession>
<evidence type="ECO:0000313" key="6">
    <source>
        <dbReference type="Proteomes" id="UP001596171"/>
    </source>
</evidence>
<dbReference type="InterPro" id="IPR011663">
    <property type="entry name" value="UTRA"/>
</dbReference>
<dbReference type="EMBL" id="JBHSSE010000004">
    <property type="protein sequence ID" value="MFC6200812.1"/>
    <property type="molecule type" value="Genomic_DNA"/>
</dbReference>
<keyword evidence="3" id="KW-0804">Transcription</keyword>
<dbReference type="SUPFAM" id="SSF64288">
    <property type="entry name" value="Chorismate lyase-like"/>
    <property type="match status" value="1"/>
</dbReference>
<dbReference type="Gene3D" id="3.40.1410.10">
    <property type="entry name" value="Chorismate lyase-like"/>
    <property type="match status" value="1"/>
</dbReference>
<evidence type="ECO:0000256" key="3">
    <source>
        <dbReference type="ARBA" id="ARBA00023163"/>
    </source>
</evidence>
<gene>
    <name evidence="5" type="ORF">ACFP1L_02735</name>
</gene>
<dbReference type="InterPro" id="IPR036388">
    <property type="entry name" value="WH-like_DNA-bd_sf"/>
</dbReference>
<dbReference type="RefSeq" id="WP_137617318.1">
    <property type="nucleotide sequence ID" value="NZ_BJDI01000021.1"/>
</dbReference>
<dbReference type="InterPro" id="IPR036390">
    <property type="entry name" value="WH_DNA-bd_sf"/>
</dbReference>
<dbReference type="PROSITE" id="PS50949">
    <property type="entry name" value="HTH_GNTR"/>
    <property type="match status" value="1"/>
</dbReference>
<keyword evidence="6" id="KW-1185">Reference proteome</keyword>
<organism evidence="5 6">
    <name type="scientific">Lactiplantibacillus nangangensis</name>
    <dbReference type="NCBI Taxonomy" id="2559917"/>
    <lineage>
        <taxon>Bacteria</taxon>
        <taxon>Bacillati</taxon>
        <taxon>Bacillota</taxon>
        <taxon>Bacilli</taxon>
        <taxon>Lactobacillales</taxon>
        <taxon>Lactobacillaceae</taxon>
        <taxon>Lactiplantibacillus</taxon>
    </lineage>
</organism>
<dbReference type="Gene3D" id="1.10.10.10">
    <property type="entry name" value="Winged helix-like DNA-binding domain superfamily/Winged helix DNA-binding domain"/>
    <property type="match status" value="1"/>
</dbReference>